<reference evidence="4" key="1">
    <citation type="journal article" date="2014" name="Int. J. Syst. Evol. Microbiol.">
        <title>Complete genome sequence of Corynebacterium casei LMG S-19264T (=DSM 44701T), isolated from a smear-ripened cheese.</title>
        <authorList>
            <consortium name="US DOE Joint Genome Institute (JGI-PGF)"/>
            <person name="Walter F."/>
            <person name="Albersmeier A."/>
            <person name="Kalinowski J."/>
            <person name="Ruckert C."/>
        </authorList>
    </citation>
    <scope>NUCLEOTIDE SEQUENCE</scope>
    <source>
        <strain evidence="4">JCM 17251</strain>
    </source>
</reference>
<feature type="signal peptide" evidence="2">
    <location>
        <begin position="1"/>
        <end position="24"/>
    </location>
</feature>
<dbReference type="InterPro" id="IPR050570">
    <property type="entry name" value="Cell_wall_metabolism_enzyme"/>
</dbReference>
<comment type="caution">
    <text evidence="4">The sequence shown here is derived from an EMBL/GenBank/DDBJ whole genome shotgun (WGS) entry which is preliminary data.</text>
</comment>
<feature type="chain" id="PRO_5039401047" evidence="2">
    <location>
        <begin position="25"/>
        <end position="320"/>
    </location>
</feature>
<keyword evidence="5" id="KW-1185">Reference proteome</keyword>
<dbReference type="PANTHER" id="PTHR21666">
    <property type="entry name" value="PEPTIDASE-RELATED"/>
    <property type="match status" value="1"/>
</dbReference>
<dbReference type="InterPro" id="IPR011055">
    <property type="entry name" value="Dup_hybrid_motif"/>
</dbReference>
<accession>A0A917XPY2</accession>
<sequence>MFSKRLTIYSFIFFLFCLSGSVIQAEEASIHTERMALYRKTEAISHIPWYYFAAVDNYERNKETATEDEPLISITFDEESWYGIGNYPKNSNPDIIKLFNGIGLDGNGDGLASPEQEEDVLYTLAMLLLQEGPTRDDIKIGLWKLYERDLTVKSIMNTAKVFQTFNEINLTDRDFPVDINYNYSYRNTWGDRRGYGGLRIHEGTDIFADYGTPIKSTTYGVVEIMGWNRFGGWRIGIRDIYNIYHYYAHLSGFNDAIEIGTVVQPGDVLGSVGSSGYGPPGTSGKFPPHLHYGMYKDDGYKEWSFDPYPYLRRWEQMAKN</sequence>
<reference evidence="4" key="2">
    <citation type="submission" date="2020-09" db="EMBL/GenBank/DDBJ databases">
        <authorList>
            <person name="Sun Q."/>
            <person name="Ohkuma M."/>
        </authorList>
    </citation>
    <scope>NUCLEOTIDE SEQUENCE</scope>
    <source>
        <strain evidence="4">JCM 17251</strain>
    </source>
</reference>
<organism evidence="4 5">
    <name type="scientific">Oceanobacillus indicireducens</name>
    <dbReference type="NCBI Taxonomy" id="1004261"/>
    <lineage>
        <taxon>Bacteria</taxon>
        <taxon>Bacillati</taxon>
        <taxon>Bacillota</taxon>
        <taxon>Bacilli</taxon>
        <taxon>Bacillales</taxon>
        <taxon>Bacillaceae</taxon>
        <taxon>Oceanobacillus</taxon>
    </lineage>
</organism>
<evidence type="ECO:0000259" key="3">
    <source>
        <dbReference type="Pfam" id="PF01551"/>
    </source>
</evidence>
<name>A0A917XPY2_9BACI</name>
<dbReference type="AlphaFoldDB" id="A0A917XPY2"/>
<feature type="domain" description="M23ase beta-sheet core" evidence="3">
    <location>
        <begin position="200"/>
        <end position="298"/>
    </location>
</feature>
<evidence type="ECO:0000313" key="4">
    <source>
        <dbReference type="EMBL" id="GGN48443.1"/>
    </source>
</evidence>
<dbReference type="PANTHER" id="PTHR21666:SF289">
    <property type="entry name" value="L-ALA--D-GLU ENDOPEPTIDASE"/>
    <property type="match status" value="1"/>
</dbReference>
<dbReference type="CDD" id="cd12797">
    <property type="entry name" value="M23_peptidase"/>
    <property type="match status" value="1"/>
</dbReference>
<dbReference type="EMBL" id="BMOS01000001">
    <property type="protein sequence ID" value="GGN48443.1"/>
    <property type="molecule type" value="Genomic_DNA"/>
</dbReference>
<evidence type="ECO:0000256" key="1">
    <source>
        <dbReference type="ARBA" id="ARBA00022729"/>
    </source>
</evidence>
<gene>
    <name evidence="4" type="primary">lytH</name>
    <name evidence="4" type="ORF">GCM10007971_00100</name>
</gene>
<dbReference type="GO" id="GO:0004222">
    <property type="term" value="F:metalloendopeptidase activity"/>
    <property type="evidence" value="ECO:0007669"/>
    <property type="project" value="TreeGrafter"/>
</dbReference>
<dbReference type="InterPro" id="IPR016047">
    <property type="entry name" value="M23ase_b-sheet_dom"/>
</dbReference>
<dbReference type="Pfam" id="PF01551">
    <property type="entry name" value="Peptidase_M23"/>
    <property type="match status" value="1"/>
</dbReference>
<dbReference type="Gene3D" id="2.70.70.10">
    <property type="entry name" value="Glucose Permease (Domain IIA)"/>
    <property type="match status" value="1"/>
</dbReference>
<proteinExistence type="predicted"/>
<dbReference type="SUPFAM" id="SSF51261">
    <property type="entry name" value="Duplicated hybrid motif"/>
    <property type="match status" value="1"/>
</dbReference>
<protein>
    <submittedName>
        <fullName evidence="4">L-Ala--D-Glu endopeptidase</fullName>
    </submittedName>
</protein>
<evidence type="ECO:0000256" key="2">
    <source>
        <dbReference type="SAM" id="SignalP"/>
    </source>
</evidence>
<evidence type="ECO:0000313" key="5">
    <source>
        <dbReference type="Proteomes" id="UP000624041"/>
    </source>
</evidence>
<dbReference type="RefSeq" id="WP_229782507.1">
    <property type="nucleotide sequence ID" value="NZ_BMOS01000001.1"/>
</dbReference>
<dbReference type="Proteomes" id="UP000624041">
    <property type="component" value="Unassembled WGS sequence"/>
</dbReference>
<keyword evidence="1 2" id="KW-0732">Signal</keyword>